<dbReference type="EMBL" id="CP012342">
    <property type="protein sequence ID" value="AKV59508.1"/>
    <property type="molecule type" value="Genomic_DNA"/>
</dbReference>
<keyword evidence="1" id="KW-0805">Transcription regulation</keyword>
<dbReference type="SMART" id="SM00346">
    <property type="entry name" value="HTH_ICLR"/>
    <property type="match status" value="1"/>
</dbReference>
<sequence>MTEKPQVPAARNVLRILTLLASTDTPISARRITHELNLPRSTTYHLLRELEDSGYVVHLDHPSTYGLGLAAYQMSQAYTTQQPLVRMAAKSLEEIAAMAGGSTHLSRLAGTEVLYLHEARAPGAVSLVTVKGVRLPALRTASGRAMLAHLPESELRAIFATSENRPLYKDLQEQLEQVRERGWSTEIEEVARGQESIAVAVLDHLQRPAAAVAVTFPLSNDDAKKQQLVGALTETAEILKQKFFDKR</sequence>
<dbReference type="Proteomes" id="UP000060016">
    <property type="component" value="Chromosome"/>
</dbReference>
<evidence type="ECO:0000256" key="3">
    <source>
        <dbReference type="ARBA" id="ARBA00023163"/>
    </source>
</evidence>
<dbReference type="Gene3D" id="3.30.450.40">
    <property type="match status" value="1"/>
</dbReference>
<evidence type="ECO:0000259" key="5">
    <source>
        <dbReference type="PROSITE" id="PS51078"/>
    </source>
</evidence>
<accession>A0A0K1RDN6</accession>
<feature type="domain" description="HTH iclR-type" evidence="4">
    <location>
        <begin position="7"/>
        <end position="69"/>
    </location>
</feature>
<dbReference type="InterPro" id="IPR011991">
    <property type="entry name" value="ArsR-like_HTH"/>
</dbReference>
<evidence type="ECO:0000256" key="1">
    <source>
        <dbReference type="ARBA" id="ARBA00023015"/>
    </source>
</evidence>
<evidence type="ECO:0000313" key="7">
    <source>
        <dbReference type="Proteomes" id="UP000060016"/>
    </source>
</evidence>
<evidence type="ECO:0000256" key="2">
    <source>
        <dbReference type="ARBA" id="ARBA00023125"/>
    </source>
</evidence>
<dbReference type="PROSITE" id="PS51077">
    <property type="entry name" value="HTH_ICLR"/>
    <property type="match status" value="1"/>
</dbReference>
<dbReference type="Pfam" id="PF09339">
    <property type="entry name" value="HTH_IclR"/>
    <property type="match status" value="1"/>
</dbReference>
<dbReference type="SUPFAM" id="SSF55781">
    <property type="entry name" value="GAF domain-like"/>
    <property type="match status" value="1"/>
</dbReference>
<protein>
    <submittedName>
        <fullName evidence="6">IclR family transcriptional regulator</fullName>
    </submittedName>
</protein>
<keyword evidence="7" id="KW-1185">Reference proteome</keyword>
<dbReference type="InterPro" id="IPR036390">
    <property type="entry name" value="WH_DNA-bd_sf"/>
</dbReference>
<dbReference type="InterPro" id="IPR050707">
    <property type="entry name" value="HTH_MetabolicPath_Reg"/>
</dbReference>
<dbReference type="GO" id="GO:0003677">
    <property type="term" value="F:DNA binding"/>
    <property type="evidence" value="ECO:0007669"/>
    <property type="project" value="UniProtKB-KW"/>
</dbReference>
<dbReference type="RefSeq" id="WP_052205802.1">
    <property type="nucleotide sequence ID" value="NZ_CP012342.1"/>
</dbReference>
<dbReference type="AlphaFoldDB" id="A0A0K1RDN6"/>
<gene>
    <name evidence="6" type="ORF">AK829_10655</name>
</gene>
<evidence type="ECO:0000259" key="4">
    <source>
        <dbReference type="PROSITE" id="PS51077"/>
    </source>
</evidence>
<dbReference type="PROSITE" id="PS51078">
    <property type="entry name" value="ICLR_ED"/>
    <property type="match status" value="1"/>
</dbReference>
<evidence type="ECO:0000313" key="6">
    <source>
        <dbReference type="EMBL" id="AKV59508.1"/>
    </source>
</evidence>
<feature type="domain" description="IclR-ED" evidence="5">
    <location>
        <begin position="70"/>
        <end position="245"/>
    </location>
</feature>
<dbReference type="PANTHER" id="PTHR30136:SF24">
    <property type="entry name" value="HTH-TYPE TRANSCRIPTIONAL REPRESSOR ALLR"/>
    <property type="match status" value="1"/>
</dbReference>
<dbReference type="GO" id="GO:0003700">
    <property type="term" value="F:DNA-binding transcription factor activity"/>
    <property type="evidence" value="ECO:0007669"/>
    <property type="project" value="TreeGrafter"/>
</dbReference>
<keyword evidence="2" id="KW-0238">DNA-binding</keyword>
<reference evidence="6 7" key="1">
    <citation type="submission" date="2015-08" db="EMBL/GenBank/DDBJ databases">
        <authorList>
            <person name="Babu N.S."/>
            <person name="Beckwith C.J."/>
            <person name="Beseler K.G."/>
            <person name="Brison A."/>
            <person name="Carone J.V."/>
            <person name="Caskin T.P."/>
            <person name="Diamond M."/>
            <person name="Durham M.E."/>
            <person name="Foxe J.M."/>
            <person name="Go M."/>
            <person name="Henderson B.A."/>
            <person name="Jones I.B."/>
            <person name="McGettigan J.A."/>
            <person name="Micheletti S.J."/>
            <person name="Nasrallah M.E."/>
            <person name="Ortiz D."/>
            <person name="Piller C.R."/>
            <person name="Privatt S.R."/>
            <person name="Schneider S.L."/>
            <person name="Sharp S."/>
            <person name="Smith T.C."/>
            <person name="Stanton J.D."/>
            <person name="Ullery H.E."/>
            <person name="Wilson R.J."/>
            <person name="Serrano M.G."/>
            <person name="Buck G."/>
            <person name="Lee V."/>
            <person name="Wang Y."/>
            <person name="Carvalho R."/>
            <person name="Voegtly L."/>
            <person name="Shi R."/>
            <person name="Duckworth R."/>
            <person name="Johnson A."/>
            <person name="Loviza R."/>
            <person name="Walstead R."/>
            <person name="Shah Z."/>
            <person name="Kiflezghi M."/>
            <person name="Wade K."/>
            <person name="Ball S.L."/>
            <person name="Bradley K.W."/>
            <person name="Asai D.J."/>
            <person name="Bowman C.A."/>
            <person name="Russell D.A."/>
            <person name="Pope W.H."/>
            <person name="Jacobs-Sera D."/>
            <person name="Hendrix R.W."/>
            <person name="Hatfull G.F."/>
        </authorList>
    </citation>
    <scope>NUCLEOTIDE SEQUENCE [LARGE SCALE GENOMIC DNA]</scope>
    <source>
        <strain evidence="6 7">PUDD_83A45</strain>
    </source>
</reference>
<proteinExistence type="predicted"/>
<organism evidence="6 7">
    <name type="scientific">Corynebacterium riegelii</name>
    <dbReference type="NCBI Taxonomy" id="156976"/>
    <lineage>
        <taxon>Bacteria</taxon>
        <taxon>Bacillati</taxon>
        <taxon>Actinomycetota</taxon>
        <taxon>Actinomycetes</taxon>
        <taxon>Mycobacteriales</taxon>
        <taxon>Corynebacteriaceae</taxon>
        <taxon>Corynebacterium</taxon>
    </lineage>
</organism>
<dbReference type="InterPro" id="IPR036388">
    <property type="entry name" value="WH-like_DNA-bd_sf"/>
</dbReference>
<dbReference type="InterPro" id="IPR005471">
    <property type="entry name" value="Tscrpt_reg_IclR_N"/>
</dbReference>
<dbReference type="CDD" id="cd00090">
    <property type="entry name" value="HTH_ARSR"/>
    <property type="match status" value="1"/>
</dbReference>
<dbReference type="InterPro" id="IPR029016">
    <property type="entry name" value="GAF-like_dom_sf"/>
</dbReference>
<name>A0A0K1RDN6_9CORY</name>
<dbReference type="GO" id="GO:0045892">
    <property type="term" value="P:negative regulation of DNA-templated transcription"/>
    <property type="evidence" value="ECO:0007669"/>
    <property type="project" value="TreeGrafter"/>
</dbReference>
<dbReference type="STRING" id="156976.AK829_10655"/>
<dbReference type="PANTHER" id="PTHR30136">
    <property type="entry name" value="HELIX-TURN-HELIX TRANSCRIPTIONAL REGULATOR, ICLR FAMILY"/>
    <property type="match status" value="1"/>
</dbReference>
<dbReference type="PATRIC" id="fig|156976.3.peg.2145"/>
<dbReference type="SUPFAM" id="SSF46785">
    <property type="entry name" value="Winged helix' DNA-binding domain"/>
    <property type="match status" value="1"/>
</dbReference>
<dbReference type="KEGG" id="crie:AK829_10655"/>
<dbReference type="Gene3D" id="1.10.10.10">
    <property type="entry name" value="Winged helix-like DNA-binding domain superfamily/Winged helix DNA-binding domain"/>
    <property type="match status" value="1"/>
</dbReference>
<dbReference type="Pfam" id="PF01614">
    <property type="entry name" value="IclR_C"/>
    <property type="match status" value="1"/>
</dbReference>
<dbReference type="InterPro" id="IPR014757">
    <property type="entry name" value="Tscrpt_reg_IclR_C"/>
</dbReference>
<keyword evidence="3" id="KW-0804">Transcription</keyword>